<accession>A0ABD6EHQ4</accession>
<evidence type="ECO:0000313" key="2">
    <source>
        <dbReference type="EMBL" id="MFH4976916.1"/>
    </source>
</evidence>
<dbReference type="SMART" id="SM00289">
    <property type="entry name" value="WR1"/>
    <property type="match status" value="2"/>
</dbReference>
<evidence type="ECO:0000313" key="3">
    <source>
        <dbReference type="Proteomes" id="UP001608902"/>
    </source>
</evidence>
<dbReference type="InterPro" id="IPR006150">
    <property type="entry name" value="Cys_repeat_1"/>
</dbReference>
<keyword evidence="1" id="KW-0472">Membrane</keyword>
<dbReference type="EMBL" id="JBGFUD010001916">
    <property type="protein sequence ID" value="MFH4976916.1"/>
    <property type="molecule type" value="Genomic_DNA"/>
</dbReference>
<proteinExistence type="predicted"/>
<protein>
    <submittedName>
        <fullName evidence="2">Uncharacterized protein</fullName>
    </submittedName>
</protein>
<feature type="transmembrane region" description="Helical" evidence="1">
    <location>
        <begin position="49"/>
        <end position="68"/>
    </location>
</feature>
<name>A0ABD6EHQ4_9BILA</name>
<keyword evidence="1" id="KW-0812">Transmembrane</keyword>
<dbReference type="Proteomes" id="UP001608902">
    <property type="component" value="Unassembled WGS sequence"/>
</dbReference>
<reference evidence="2 3" key="1">
    <citation type="submission" date="2024-08" db="EMBL/GenBank/DDBJ databases">
        <title>Gnathostoma spinigerum genome.</title>
        <authorList>
            <person name="Gonzalez-Bertolin B."/>
            <person name="Monzon S."/>
            <person name="Zaballos A."/>
            <person name="Jimenez P."/>
            <person name="Dekumyoy P."/>
            <person name="Varona S."/>
            <person name="Cuesta I."/>
            <person name="Sumanam S."/>
            <person name="Adisakwattana P."/>
            <person name="Gasser R.B."/>
            <person name="Hernandez-Gonzalez A."/>
            <person name="Young N.D."/>
            <person name="Perteguer M.J."/>
        </authorList>
    </citation>
    <scope>NUCLEOTIDE SEQUENCE [LARGE SCALE GENOMIC DNA]</scope>
    <source>
        <strain evidence="2">AL3</strain>
        <tissue evidence="2">Liver</tissue>
    </source>
</reference>
<comment type="caution">
    <text evidence="2">The sequence shown here is derived from an EMBL/GenBank/DDBJ whole genome shotgun (WGS) entry which is preliminary data.</text>
</comment>
<gene>
    <name evidence="2" type="ORF">AB6A40_003625</name>
</gene>
<dbReference type="AlphaFoldDB" id="A0ABD6EHQ4"/>
<keyword evidence="1" id="KW-1133">Transmembrane helix</keyword>
<organism evidence="2 3">
    <name type="scientific">Gnathostoma spinigerum</name>
    <dbReference type="NCBI Taxonomy" id="75299"/>
    <lineage>
        <taxon>Eukaryota</taxon>
        <taxon>Metazoa</taxon>
        <taxon>Ecdysozoa</taxon>
        <taxon>Nematoda</taxon>
        <taxon>Chromadorea</taxon>
        <taxon>Rhabditida</taxon>
        <taxon>Spirurina</taxon>
        <taxon>Gnathostomatomorpha</taxon>
        <taxon>Gnathostomatoidea</taxon>
        <taxon>Gnathostomatidae</taxon>
        <taxon>Gnathostoma</taxon>
    </lineage>
</organism>
<evidence type="ECO:0000256" key="1">
    <source>
        <dbReference type="SAM" id="Phobius"/>
    </source>
</evidence>
<keyword evidence="3" id="KW-1185">Reference proteome</keyword>
<dbReference type="InterPro" id="IPR028150">
    <property type="entry name" value="Lustrin_cystein"/>
</dbReference>
<sequence length="180" mass="19515">MALLPIVLENAPRETSSDRSAVQNRLDQTYFVKRFDDHSGFRSNFNTSLIQFDMIFSLVLGFFVVVVVRSAPSSSVNPCYFAFREESAPGSTCSSSNECTSVAESQCIYSVLLRKNICCSSKAGAVQPVCPGGSQPMDGVLWVLCRIGSSDDCPIGYSCQSSLTDFTKNPGDSNTICCPQ</sequence>
<dbReference type="Pfam" id="PF14625">
    <property type="entry name" value="Lustrin_cystein"/>
    <property type="match status" value="1"/>
</dbReference>